<protein>
    <submittedName>
        <fullName evidence="1">Uncharacterized protein</fullName>
    </submittedName>
</protein>
<evidence type="ECO:0000313" key="1">
    <source>
        <dbReference type="EMBL" id="SPC99500.1"/>
    </source>
</evidence>
<accession>A0A2N9GJA1</accession>
<sequence>MLENPIALIKEPPTIQEFNKILKVQGADKTSDHEEQMKAQEVEESTKINEQPKFQDLNAWGGNVMIQTNNGVKHWDSMQSGVLMRISMCKRYRCGRCNEETWRIFCCIVRWLDFGVMFFLFGVDWVISGSVLDHVAGWKWWQAFSEVWNLVCLRDVVLMEGEK</sequence>
<organism evidence="1">
    <name type="scientific">Fagus sylvatica</name>
    <name type="common">Beechnut</name>
    <dbReference type="NCBI Taxonomy" id="28930"/>
    <lineage>
        <taxon>Eukaryota</taxon>
        <taxon>Viridiplantae</taxon>
        <taxon>Streptophyta</taxon>
        <taxon>Embryophyta</taxon>
        <taxon>Tracheophyta</taxon>
        <taxon>Spermatophyta</taxon>
        <taxon>Magnoliopsida</taxon>
        <taxon>eudicotyledons</taxon>
        <taxon>Gunneridae</taxon>
        <taxon>Pentapetalae</taxon>
        <taxon>rosids</taxon>
        <taxon>fabids</taxon>
        <taxon>Fagales</taxon>
        <taxon>Fagaceae</taxon>
        <taxon>Fagus</taxon>
    </lineage>
</organism>
<name>A0A2N9GJA1_FAGSY</name>
<proteinExistence type="predicted"/>
<reference evidence="1" key="1">
    <citation type="submission" date="2018-02" db="EMBL/GenBank/DDBJ databases">
        <authorList>
            <person name="Cohen D.B."/>
            <person name="Kent A.D."/>
        </authorList>
    </citation>
    <scope>NUCLEOTIDE SEQUENCE</scope>
</reference>
<dbReference type="EMBL" id="OIVN01001980">
    <property type="protein sequence ID" value="SPC99500.1"/>
    <property type="molecule type" value="Genomic_DNA"/>
</dbReference>
<dbReference type="AlphaFoldDB" id="A0A2N9GJA1"/>
<gene>
    <name evidence="1" type="ORF">FSB_LOCUS27382</name>
</gene>